<dbReference type="GO" id="GO:0003677">
    <property type="term" value="F:DNA binding"/>
    <property type="evidence" value="ECO:0007669"/>
    <property type="project" value="InterPro"/>
</dbReference>
<feature type="domain" description="Mop" evidence="6">
    <location>
        <begin position="306"/>
        <end position="372"/>
    </location>
</feature>
<protein>
    <submittedName>
        <fullName evidence="8">Tyrosine-type recombinase/integrase</fullName>
    </submittedName>
</protein>
<dbReference type="EMBL" id="JAAGRQ010000016">
    <property type="protein sequence ID" value="NDY56248.1"/>
    <property type="molecule type" value="Genomic_DNA"/>
</dbReference>
<dbReference type="AlphaFoldDB" id="A0A7K3NJ72"/>
<dbReference type="GO" id="GO:0005737">
    <property type="term" value="C:cytoplasm"/>
    <property type="evidence" value="ECO:0007669"/>
    <property type="project" value="UniProtKB-SubCell"/>
</dbReference>
<comment type="caution">
    <text evidence="8">The sequence shown here is derived from an EMBL/GenBank/DDBJ whole genome shotgun (WGS) entry which is preliminary data.</text>
</comment>
<dbReference type="Gene3D" id="1.10.443.10">
    <property type="entry name" value="Intergrase catalytic core"/>
    <property type="match status" value="1"/>
</dbReference>
<dbReference type="PROSITE" id="PS51866">
    <property type="entry name" value="MOP"/>
    <property type="match status" value="2"/>
</dbReference>
<feature type="domain" description="Mop" evidence="6">
    <location>
        <begin position="234"/>
        <end position="300"/>
    </location>
</feature>
<dbReference type="InterPro" id="IPR008995">
    <property type="entry name" value="Mo/tungstate-bd_C_term_dom"/>
</dbReference>
<evidence type="ECO:0000256" key="1">
    <source>
        <dbReference type="ARBA" id="ARBA00004496"/>
    </source>
</evidence>
<keyword evidence="2 5" id="KW-0500">Molybdenum</keyword>
<keyword evidence="3" id="KW-0229">DNA integration</keyword>
<gene>
    <name evidence="8" type="ORF">G3N56_05745</name>
</gene>
<dbReference type="InterPro" id="IPR013762">
    <property type="entry name" value="Integrase-like_cat_sf"/>
</dbReference>
<feature type="domain" description="Tyr recombinase" evidence="7">
    <location>
        <begin position="37"/>
        <end position="224"/>
    </location>
</feature>
<dbReference type="Pfam" id="PF00589">
    <property type="entry name" value="Phage_integrase"/>
    <property type="match status" value="1"/>
</dbReference>
<evidence type="ECO:0000256" key="2">
    <source>
        <dbReference type="ARBA" id="ARBA00022505"/>
    </source>
</evidence>
<evidence type="ECO:0000256" key="4">
    <source>
        <dbReference type="ARBA" id="ARBA00023172"/>
    </source>
</evidence>
<dbReference type="GO" id="GO:0015689">
    <property type="term" value="P:molybdate ion transport"/>
    <property type="evidence" value="ECO:0007669"/>
    <property type="project" value="InterPro"/>
</dbReference>
<dbReference type="SUPFAM" id="SSF56349">
    <property type="entry name" value="DNA breaking-rejoining enzymes"/>
    <property type="match status" value="1"/>
</dbReference>
<dbReference type="InterPro" id="IPR050090">
    <property type="entry name" value="Tyrosine_recombinase_XerCD"/>
</dbReference>
<evidence type="ECO:0000313" key="8">
    <source>
        <dbReference type="EMBL" id="NDY56248.1"/>
    </source>
</evidence>
<dbReference type="InterPro" id="IPR005116">
    <property type="entry name" value="Transp-assoc_OB_typ1"/>
</dbReference>
<dbReference type="RefSeq" id="WP_163301301.1">
    <property type="nucleotide sequence ID" value="NZ_JAAGRQ010000016.1"/>
</dbReference>
<dbReference type="NCBIfam" id="TIGR00638">
    <property type="entry name" value="Mop"/>
    <property type="match status" value="1"/>
</dbReference>
<dbReference type="Proteomes" id="UP000469724">
    <property type="component" value="Unassembled WGS sequence"/>
</dbReference>
<evidence type="ECO:0000256" key="3">
    <source>
        <dbReference type="ARBA" id="ARBA00022908"/>
    </source>
</evidence>
<keyword evidence="4" id="KW-0233">DNA recombination</keyword>
<dbReference type="Pfam" id="PF03459">
    <property type="entry name" value="TOBE"/>
    <property type="match status" value="2"/>
</dbReference>
<dbReference type="CDD" id="cd00397">
    <property type="entry name" value="DNA_BRE_C"/>
    <property type="match status" value="1"/>
</dbReference>
<dbReference type="InterPro" id="IPR004606">
    <property type="entry name" value="Mop_domain"/>
</dbReference>
<evidence type="ECO:0000259" key="7">
    <source>
        <dbReference type="PROSITE" id="PS51898"/>
    </source>
</evidence>
<keyword evidence="9" id="KW-1185">Reference proteome</keyword>
<comment type="subcellular location">
    <subcellularLocation>
        <location evidence="1">Cytoplasm</location>
    </subcellularLocation>
</comment>
<dbReference type="SUPFAM" id="SSF50331">
    <property type="entry name" value="MOP-like"/>
    <property type="match status" value="2"/>
</dbReference>
<dbReference type="InterPro" id="IPR002104">
    <property type="entry name" value="Integrase_catalytic"/>
</dbReference>
<dbReference type="GO" id="GO:0015074">
    <property type="term" value="P:DNA integration"/>
    <property type="evidence" value="ECO:0007669"/>
    <property type="project" value="UniProtKB-KW"/>
</dbReference>
<name>A0A7K3NJ72_9BACT</name>
<reference evidence="8 9" key="1">
    <citation type="submission" date="2020-02" db="EMBL/GenBank/DDBJ databases">
        <title>Comparative genomics of sulfur disproportionating microorganisms.</title>
        <authorList>
            <person name="Ward L.M."/>
            <person name="Bertran E."/>
            <person name="Johnston D.T."/>
        </authorList>
    </citation>
    <scope>NUCLEOTIDE SEQUENCE [LARGE SCALE GENOMIC DNA]</scope>
    <source>
        <strain evidence="8 9">DSM 3696</strain>
    </source>
</reference>
<evidence type="ECO:0000259" key="6">
    <source>
        <dbReference type="PROSITE" id="PS51866"/>
    </source>
</evidence>
<sequence length="373" mass="40969">MVTTHTKKAVRAAGPCPAAATMAQGRPCPAKIFSVPGDIKHLESDQLSALAAAFTAWKDRAKRPDVRLSRGRVWVIFLLLRHCGAKLGEVLALDDRVDIDWRTGVVRFGGVKEGEILPREVKLPQAVADELARCFDDPAFLSLRGSVLHMDGGYVRRKFYERGQECGLPKELCNPRILRHSRAVELLRGGVPLTVVQTILGHGSVNLTAHYLSFTREDIQSLVSYYIHKEARMKTSARNTFIGQVSKVRTGTILSEVTLVTPRGHELVSVITNESLEKLEIREGVLVTASIKAPLVILVKDDDAPVSSMRNRLYGTVLRINEGAIAAEVVMRVDDDTEVCALVTDESVKRLGIAVGDPIWAMFKAFSVVLGVD</sequence>
<dbReference type="InterPro" id="IPR011010">
    <property type="entry name" value="DNA_brk_join_enz"/>
</dbReference>
<dbReference type="GO" id="GO:0006310">
    <property type="term" value="P:DNA recombination"/>
    <property type="evidence" value="ECO:0007669"/>
    <property type="project" value="UniProtKB-KW"/>
</dbReference>
<evidence type="ECO:0000256" key="5">
    <source>
        <dbReference type="PROSITE-ProRule" id="PRU01213"/>
    </source>
</evidence>
<dbReference type="PANTHER" id="PTHR30349:SF77">
    <property type="entry name" value="TYROSINE RECOMBINASE XERC"/>
    <property type="match status" value="1"/>
</dbReference>
<dbReference type="PROSITE" id="PS51898">
    <property type="entry name" value="TYR_RECOMBINASE"/>
    <property type="match status" value="1"/>
</dbReference>
<dbReference type="PANTHER" id="PTHR30349">
    <property type="entry name" value="PHAGE INTEGRASE-RELATED"/>
    <property type="match status" value="1"/>
</dbReference>
<proteinExistence type="predicted"/>
<accession>A0A7K3NJ72</accession>
<evidence type="ECO:0000313" key="9">
    <source>
        <dbReference type="Proteomes" id="UP000469724"/>
    </source>
</evidence>
<organism evidence="8 9">
    <name type="scientific">Desulfolutivibrio sulfodismutans</name>
    <dbReference type="NCBI Taxonomy" id="63561"/>
    <lineage>
        <taxon>Bacteria</taxon>
        <taxon>Pseudomonadati</taxon>
        <taxon>Thermodesulfobacteriota</taxon>
        <taxon>Desulfovibrionia</taxon>
        <taxon>Desulfovibrionales</taxon>
        <taxon>Desulfovibrionaceae</taxon>
        <taxon>Desulfolutivibrio</taxon>
    </lineage>
</organism>
<dbReference type="Gene3D" id="2.40.50.100">
    <property type="match status" value="2"/>
</dbReference>